<comment type="function">
    <text evidence="6 8">Binds the lower part of the 30S subunit head. Binds mRNA in the 70S ribosome, positioning it for translation.</text>
</comment>
<dbReference type="GO" id="GO:0003729">
    <property type="term" value="F:mRNA binding"/>
    <property type="evidence" value="ECO:0007669"/>
    <property type="project" value="UniProtKB-UniRule"/>
</dbReference>
<dbReference type="CDD" id="cd02412">
    <property type="entry name" value="KH-II_30S_S3"/>
    <property type="match status" value="1"/>
</dbReference>
<dbReference type="OrthoDB" id="9806396at2"/>
<dbReference type="SMART" id="SM00322">
    <property type="entry name" value="KH"/>
    <property type="match status" value="1"/>
</dbReference>
<dbReference type="PROSITE" id="PS50823">
    <property type="entry name" value="KH_TYPE_2"/>
    <property type="match status" value="1"/>
</dbReference>
<evidence type="ECO:0000256" key="5">
    <source>
        <dbReference type="ARBA" id="ARBA00023274"/>
    </source>
</evidence>
<dbReference type="FunFam" id="3.30.1140.32:FF:000002">
    <property type="entry name" value="30S ribosomal protein S3"/>
    <property type="match status" value="1"/>
</dbReference>
<feature type="domain" description="KH type-2" evidence="11">
    <location>
        <begin position="39"/>
        <end position="107"/>
    </location>
</feature>
<proteinExistence type="inferred from homology"/>
<feature type="compositionally biased region" description="Low complexity" evidence="10">
    <location>
        <begin position="213"/>
        <end position="222"/>
    </location>
</feature>
<evidence type="ECO:0000259" key="11">
    <source>
        <dbReference type="PROSITE" id="PS50823"/>
    </source>
</evidence>
<dbReference type="InterPro" id="IPR004044">
    <property type="entry name" value="KH_dom_type_2"/>
</dbReference>
<evidence type="ECO:0000256" key="3">
    <source>
        <dbReference type="ARBA" id="ARBA00022884"/>
    </source>
</evidence>
<feature type="compositionally biased region" description="Basic and acidic residues" evidence="10">
    <location>
        <begin position="223"/>
        <end position="241"/>
    </location>
</feature>
<comment type="subunit">
    <text evidence="8">Part of the 30S ribosomal subunit. Forms a tight complex with proteins S10 and S14.</text>
</comment>
<dbReference type="Proteomes" id="UP000192790">
    <property type="component" value="Unassembled WGS sequence"/>
</dbReference>
<dbReference type="InterPro" id="IPR015946">
    <property type="entry name" value="KH_dom-like_a/b"/>
</dbReference>
<evidence type="ECO:0000256" key="2">
    <source>
        <dbReference type="ARBA" id="ARBA00022730"/>
    </source>
</evidence>
<reference evidence="12 13" key="1">
    <citation type="submission" date="2017-04" db="EMBL/GenBank/DDBJ databases">
        <authorList>
            <person name="Afonso C.L."/>
            <person name="Miller P.J."/>
            <person name="Scott M.A."/>
            <person name="Spackman E."/>
            <person name="Goraichik I."/>
            <person name="Dimitrov K.M."/>
            <person name="Suarez D.L."/>
            <person name="Swayne D.E."/>
        </authorList>
    </citation>
    <scope>NUCLEOTIDE SEQUENCE [LARGE SCALE GENOMIC DNA]</scope>
    <source>
        <strain evidence="12 13">DSM 12816</strain>
    </source>
</reference>
<dbReference type="FunFam" id="3.30.300.20:FF:000001">
    <property type="entry name" value="30S ribosomal protein S3"/>
    <property type="match status" value="1"/>
</dbReference>
<evidence type="ECO:0000313" key="12">
    <source>
        <dbReference type="EMBL" id="SMC75564.1"/>
    </source>
</evidence>
<evidence type="ECO:0000256" key="1">
    <source>
        <dbReference type="ARBA" id="ARBA00010761"/>
    </source>
</evidence>
<dbReference type="EMBL" id="FWXW01000006">
    <property type="protein sequence ID" value="SMC75564.1"/>
    <property type="molecule type" value="Genomic_DNA"/>
</dbReference>
<keyword evidence="3 8" id="KW-0694">RNA-binding</keyword>
<dbReference type="Pfam" id="PF00189">
    <property type="entry name" value="Ribosomal_S3_C"/>
    <property type="match status" value="1"/>
</dbReference>
<dbReference type="GO" id="GO:0006412">
    <property type="term" value="P:translation"/>
    <property type="evidence" value="ECO:0007669"/>
    <property type="project" value="UniProtKB-UniRule"/>
</dbReference>
<dbReference type="PANTHER" id="PTHR11760:SF19">
    <property type="entry name" value="SMALL RIBOSOMAL SUBUNIT PROTEIN US3C"/>
    <property type="match status" value="1"/>
</dbReference>
<dbReference type="Pfam" id="PF07650">
    <property type="entry name" value="KH_2"/>
    <property type="match status" value="1"/>
</dbReference>
<dbReference type="GO" id="GO:0019843">
    <property type="term" value="F:rRNA binding"/>
    <property type="evidence" value="ECO:0007669"/>
    <property type="project" value="UniProtKB-UniRule"/>
</dbReference>
<keyword evidence="13" id="KW-1185">Reference proteome</keyword>
<dbReference type="Gene3D" id="3.30.300.20">
    <property type="match status" value="1"/>
</dbReference>
<dbReference type="Gene3D" id="3.30.1140.32">
    <property type="entry name" value="Ribosomal protein S3, C-terminal domain"/>
    <property type="match status" value="1"/>
</dbReference>
<dbReference type="InterPro" id="IPR057258">
    <property type="entry name" value="Ribosomal_uS3"/>
</dbReference>
<dbReference type="InterPro" id="IPR018280">
    <property type="entry name" value="Ribosomal_uS3_CS"/>
</dbReference>
<accession>A0A1W2BS55</accession>
<protein>
    <recommendedName>
        <fullName evidence="7 8">Small ribosomal subunit protein uS3</fullName>
    </recommendedName>
</protein>
<dbReference type="AlphaFoldDB" id="A0A1W2BS55"/>
<comment type="similarity">
    <text evidence="1 8 9">Belongs to the universal ribosomal protein uS3 family.</text>
</comment>
<name>A0A1W2BS55_9FIRM</name>
<evidence type="ECO:0000256" key="7">
    <source>
        <dbReference type="ARBA" id="ARBA00035257"/>
    </source>
</evidence>
<evidence type="ECO:0000256" key="8">
    <source>
        <dbReference type="HAMAP-Rule" id="MF_01309"/>
    </source>
</evidence>
<organism evidence="12 13">
    <name type="scientific">Papillibacter cinnamivorans DSM 12816</name>
    <dbReference type="NCBI Taxonomy" id="1122930"/>
    <lineage>
        <taxon>Bacteria</taxon>
        <taxon>Bacillati</taxon>
        <taxon>Bacillota</taxon>
        <taxon>Clostridia</taxon>
        <taxon>Eubacteriales</taxon>
        <taxon>Oscillospiraceae</taxon>
        <taxon>Papillibacter</taxon>
    </lineage>
</organism>
<keyword evidence="5 8" id="KW-0687">Ribonucleoprotein</keyword>
<dbReference type="RefSeq" id="WP_084235004.1">
    <property type="nucleotide sequence ID" value="NZ_FWXW01000006.1"/>
</dbReference>
<sequence>MGQKVNPHGLRVGVIKDWDSRWYARNEKVGDLILEDYKIRRYLKKTLYSAGIPKIEIERDNAKVRIFMHCSRPGVVIGKGGVEIERLRLKLEAMIGKSVVLNIVEVKNPDMDAQLVAENIAAQLEKRISFRRAMKNAMARAMRLGARGIKTSVSGRLGGAEIARTEHYHEGSIPLQTIRADIDYGFAEAATTFGRIGVKVWIYKGEVLSQSLRTTPRTMDTTRPPRPDRPRRDDRRNDRRGGYNNNNRGGFNNNRGPGGGYNRPAGGPPREGGNR</sequence>
<dbReference type="STRING" id="1122930.SAMN02745168_2326"/>
<feature type="compositionally biased region" description="Low complexity" evidence="10">
    <location>
        <begin position="242"/>
        <end position="255"/>
    </location>
</feature>
<dbReference type="InterPro" id="IPR005704">
    <property type="entry name" value="Ribosomal_uS3_bac-typ"/>
</dbReference>
<keyword evidence="4 8" id="KW-0689">Ribosomal protein</keyword>
<evidence type="ECO:0000256" key="4">
    <source>
        <dbReference type="ARBA" id="ARBA00022980"/>
    </source>
</evidence>
<dbReference type="NCBIfam" id="TIGR01009">
    <property type="entry name" value="rpsC_bact"/>
    <property type="match status" value="1"/>
</dbReference>
<dbReference type="InterPro" id="IPR009019">
    <property type="entry name" value="KH_sf_prok-type"/>
</dbReference>
<evidence type="ECO:0000313" key="13">
    <source>
        <dbReference type="Proteomes" id="UP000192790"/>
    </source>
</evidence>
<evidence type="ECO:0000256" key="6">
    <source>
        <dbReference type="ARBA" id="ARBA00024998"/>
    </source>
</evidence>
<evidence type="ECO:0000256" key="10">
    <source>
        <dbReference type="SAM" id="MobiDB-lite"/>
    </source>
</evidence>
<dbReference type="GO" id="GO:0003735">
    <property type="term" value="F:structural constituent of ribosome"/>
    <property type="evidence" value="ECO:0007669"/>
    <property type="project" value="InterPro"/>
</dbReference>
<dbReference type="PANTHER" id="PTHR11760">
    <property type="entry name" value="30S/40S RIBOSOMAL PROTEIN S3"/>
    <property type="match status" value="1"/>
</dbReference>
<dbReference type="PROSITE" id="PS00548">
    <property type="entry name" value="RIBOSOMAL_S3"/>
    <property type="match status" value="1"/>
</dbReference>
<dbReference type="InterPro" id="IPR004087">
    <property type="entry name" value="KH_dom"/>
</dbReference>
<dbReference type="SUPFAM" id="SSF54814">
    <property type="entry name" value="Prokaryotic type KH domain (KH-domain type II)"/>
    <property type="match status" value="1"/>
</dbReference>
<keyword evidence="2 8" id="KW-0699">rRNA-binding</keyword>
<dbReference type="InterPro" id="IPR036419">
    <property type="entry name" value="Ribosomal_S3_C_sf"/>
</dbReference>
<dbReference type="GO" id="GO:0022627">
    <property type="term" value="C:cytosolic small ribosomal subunit"/>
    <property type="evidence" value="ECO:0007669"/>
    <property type="project" value="TreeGrafter"/>
</dbReference>
<feature type="region of interest" description="Disordered" evidence="10">
    <location>
        <begin position="213"/>
        <end position="275"/>
    </location>
</feature>
<evidence type="ECO:0000256" key="9">
    <source>
        <dbReference type="RuleBase" id="RU003624"/>
    </source>
</evidence>
<dbReference type="SUPFAM" id="SSF54821">
    <property type="entry name" value="Ribosomal protein S3 C-terminal domain"/>
    <property type="match status" value="1"/>
</dbReference>
<dbReference type="HAMAP" id="MF_01309_B">
    <property type="entry name" value="Ribosomal_uS3_B"/>
    <property type="match status" value="1"/>
</dbReference>
<gene>
    <name evidence="8" type="primary">rpsC</name>
    <name evidence="12" type="ORF">SAMN02745168_2326</name>
</gene>
<dbReference type="InterPro" id="IPR001351">
    <property type="entry name" value="Ribosomal_uS3_C"/>
</dbReference>